<dbReference type="Pfam" id="PF00011">
    <property type="entry name" value="HSP20"/>
    <property type="match status" value="1"/>
</dbReference>
<proteinExistence type="inferred from homology"/>
<gene>
    <name evidence="4" type="ordered locus">Desti_4142</name>
</gene>
<dbReference type="KEGG" id="dti:Desti_4142"/>
<dbReference type="Gene3D" id="2.60.40.790">
    <property type="match status" value="1"/>
</dbReference>
<feature type="domain" description="SHSP" evidence="3">
    <location>
        <begin position="21"/>
        <end position="132"/>
    </location>
</feature>
<dbReference type="PANTHER" id="PTHR11527">
    <property type="entry name" value="HEAT-SHOCK PROTEIN 20 FAMILY MEMBER"/>
    <property type="match status" value="1"/>
</dbReference>
<reference evidence="5" key="1">
    <citation type="submission" date="2012-06" db="EMBL/GenBank/DDBJ databases">
        <title>Complete sequence of chromosome of Desulfomonile tiedjei DSM 6799.</title>
        <authorList>
            <person name="Lucas S."/>
            <person name="Copeland A."/>
            <person name="Lapidus A."/>
            <person name="Glavina del Rio T."/>
            <person name="Dalin E."/>
            <person name="Tice H."/>
            <person name="Bruce D."/>
            <person name="Goodwin L."/>
            <person name="Pitluck S."/>
            <person name="Peters L."/>
            <person name="Ovchinnikova G."/>
            <person name="Zeytun A."/>
            <person name="Lu M."/>
            <person name="Kyrpides N."/>
            <person name="Mavromatis K."/>
            <person name="Ivanova N."/>
            <person name="Brettin T."/>
            <person name="Detter J.C."/>
            <person name="Han C."/>
            <person name="Larimer F."/>
            <person name="Land M."/>
            <person name="Hauser L."/>
            <person name="Markowitz V."/>
            <person name="Cheng J.-F."/>
            <person name="Hugenholtz P."/>
            <person name="Woyke T."/>
            <person name="Wu D."/>
            <person name="Spring S."/>
            <person name="Schroeder M."/>
            <person name="Brambilla E."/>
            <person name="Klenk H.-P."/>
            <person name="Eisen J.A."/>
        </authorList>
    </citation>
    <scope>NUCLEOTIDE SEQUENCE [LARGE SCALE GENOMIC DNA]</scope>
    <source>
        <strain evidence="5">ATCC 49306 / DSM 6799 / DCB-1</strain>
    </source>
</reference>
<dbReference type="eggNOG" id="COG0071">
    <property type="taxonomic scope" value="Bacteria"/>
</dbReference>
<dbReference type="InterPro" id="IPR008978">
    <property type="entry name" value="HSP20-like_chaperone"/>
</dbReference>
<dbReference type="CDD" id="cd06464">
    <property type="entry name" value="ACD_sHsps-like"/>
    <property type="match status" value="1"/>
</dbReference>
<evidence type="ECO:0000256" key="1">
    <source>
        <dbReference type="PROSITE-ProRule" id="PRU00285"/>
    </source>
</evidence>
<keyword evidence="5" id="KW-1185">Reference proteome</keyword>
<dbReference type="EMBL" id="CP003360">
    <property type="protein sequence ID" value="AFM26779.1"/>
    <property type="molecule type" value="Genomic_DNA"/>
</dbReference>
<dbReference type="RefSeq" id="WP_014811902.1">
    <property type="nucleotide sequence ID" value="NC_018025.1"/>
</dbReference>
<evidence type="ECO:0000256" key="2">
    <source>
        <dbReference type="RuleBase" id="RU003616"/>
    </source>
</evidence>
<evidence type="ECO:0000313" key="5">
    <source>
        <dbReference type="Proteomes" id="UP000006055"/>
    </source>
</evidence>
<sequence length="132" mass="14716">MADELPVTNKSEVAPQGEFTREGRYFSPAVDIYGSDNELILLADMPGVSPDQVEIDLRDEVLTILGRISQETEERGQGLMTEYQTGNYFRSFRVTDMIDQSKITASMSDGVLKLVMPKAEKAVPRKIPITSE</sequence>
<protein>
    <submittedName>
        <fullName evidence="4">Molecular chaperone (Small heat shock protein)</fullName>
    </submittedName>
</protein>
<dbReference type="PROSITE" id="PS01031">
    <property type="entry name" value="SHSP"/>
    <property type="match status" value="1"/>
</dbReference>
<dbReference type="STRING" id="706587.Desti_4142"/>
<dbReference type="OrthoDB" id="9792695at2"/>
<dbReference type="InterPro" id="IPR031107">
    <property type="entry name" value="Small_HSP"/>
</dbReference>
<comment type="similarity">
    <text evidence="1 2">Belongs to the small heat shock protein (HSP20) family.</text>
</comment>
<dbReference type="HOGENOM" id="CLU_046737_9_3_7"/>
<accession>I4CB38</accession>
<dbReference type="Proteomes" id="UP000006055">
    <property type="component" value="Chromosome"/>
</dbReference>
<evidence type="ECO:0000259" key="3">
    <source>
        <dbReference type="PROSITE" id="PS01031"/>
    </source>
</evidence>
<dbReference type="InterPro" id="IPR002068">
    <property type="entry name" value="A-crystallin/Hsp20_dom"/>
</dbReference>
<evidence type="ECO:0000313" key="4">
    <source>
        <dbReference type="EMBL" id="AFM26779.1"/>
    </source>
</evidence>
<dbReference type="AlphaFoldDB" id="I4CB38"/>
<dbReference type="SUPFAM" id="SSF49764">
    <property type="entry name" value="HSP20-like chaperones"/>
    <property type="match status" value="1"/>
</dbReference>
<organism evidence="4 5">
    <name type="scientific">Desulfomonile tiedjei (strain ATCC 49306 / DSM 6799 / DCB-1)</name>
    <dbReference type="NCBI Taxonomy" id="706587"/>
    <lineage>
        <taxon>Bacteria</taxon>
        <taxon>Pseudomonadati</taxon>
        <taxon>Thermodesulfobacteriota</taxon>
        <taxon>Desulfomonilia</taxon>
        <taxon>Desulfomonilales</taxon>
        <taxon>Desulfomonilaceae</taxon>
        <taxon>Desulfomonile</taxon>
    </lineage>
</organism>
<name>I4CB38_DESTA</name>
<keyword evidence="4" id="KW-0346">Stress response</keyword>